<evidence type="ECO:0000313" key="3">
    <source>
        <dbReference type="Proteomes" id="UP000033869"/>
    </source>
</evidence>
<evidence type="ECO:0000256" key="1">
    <source>
        <dbReference type="SAM" id="MobiDB-lite"/>
    </source>
</evidence>
<accession>A0A0G0W9Q0</accession>
<gene>
    <name evidence="2" type="ORF">UU65_C0001G0085</name>
</gene>
<feature type="region of interest" description="Disordered" evidence="1">
    <location>
        <begin position="1"/>
        <end position="38"/>
    </location>
</feature>
<dbReference type="Proteomes" id="UP000033869">
    <property type="component" value="Unassembled WGS sequence"/>
</dbReference>
<sequence>MSKKMEPKKLGGRKTNVRNIKRRSEDPRKLSAEIADHMNERARIGKKIEASEYPKRKARRVKTRITELNFLIEEKMNLFSKAIASAN</sequence>
<name>A0A0G0W9Q0_UNCC2</name>
<feature type="compositionally biased region" description="Basic and acidic residues" evidence="1">
    <location>
        <begin position="22"/>
        <end position="38"/>
    </location>
</feature>
<dbReference type="AlphaFoldDB" id="A0A0G0W9Q0"/>
<comment type="caution">
    <text evidence="2">The sequence shown here is derived from an EMBL/GenBank/DDBJ whole genome shotgun (WGS) entry which is preliminary data.</text>
</comment>
<feature type="compositionally biased region" description="Basic residues" evidence="1">
    <location>
        <begin position="10"/>
        <end position="21"/>
    </location>
</feature>
<proteinExistence type="predicted"/>
<dbReference type="EMBL" id="LCBL01000001">
    <property type="protein sequence ID" value="KKS09680.1"/>
    <property type="molecule type" value="Genomic_DNA"/>
</dbReference>
<evidence type="ECO:0000313" key="2">
    <source>
        <dbReference type="EMBL" id="KKS09680.1"/>
    </source>
</evidence>
<reference evidence="2 3" key="1">
    <citation type="journal article" date="2015" name="Nature">
        <title>rRNA introns, odd ribosomes, and small enigmatic genomes across a large radiation of phyla.</title>
        <authorList>
            <person name="Brown C.T."/>
            <person name="Hug L.A."/>
            <person name="Thomas B.C."/>
            <person name="Sharon I."/>
            <person name="Castelle C.J."/>
            <person name="Singh A."/>
            <person name="Wilkins M.J."/>
            <person name="Williams K.H."/>
            <person name="Banfield J.F."/>
        </authorList>
    </citation>
    <scope>NUCLEOTIDE SEQUENCE [LARGE SCALE GENOMIC DNA]</scope>
</reference>
<protein>
    <submittedName>
        <fullName evidence="2">Uncharacterized protein</fullName>
    </submittedName>
</protein>
<organism evidence="2 3">
    <name type="scientific">candidate division CPR2 bacterium GW2011_GWC1_41_48</name>
    <dbReference type="NCBI Taxonomy" id="1618344"/>
    <lineage>
        <taxon>Bacteria</taxon>
        <taxon>Bacteria division CPR2</taxon>
    </lineage>
</organism>